<dbReference type="Proteomes" id="UP000259030">
    <property type="component" value="Plasmid pDFI3"/>
</dbReference>
<geneLocation type="plasmid" evidence="3">
    <name>pdfi3</name>
</geneLocation>
<keyword evidence="1" id="KW-0472">Membrane</keyword>
<feature type="transmembrane region" description="Helical" evidence="1">
    <location>
        <begin position="6"/>
        <end position="36"/>
    </location>
</feature>
<proteinExistence type="predicted"/>
<organism evidence="2 3">
    <name type="scientific">Deinococcus ficus</name>
    <dbReference type="NCBI Taxonomy" id="317577"/>
    <lineage>
        <taxon>Bacteria</taxon>
        <taxon>Thermotogati</taxon>
        <taxon>Deinococcota</taxon>
        <taxon>Deinococci</taxon>
        <taxon>Deinococcales</taxon>
        <taxon>Deinococcaceae</taxon>
        <taxon>Deinococcus</taxon>
    </lineage>
</organism>
<keyword evidence="2" id="KW-0614">Plasmid</keyword>
<dbReference type="AlphaFoldDB" id="A0A221T306"/>
<accession>A0A221T306</accession>
<keyword evidence="3" id="KW-1185">Reference proteome</keyword>
<feature type="transmembrane region" description="Helical" evidence="1">
    <location>
        <begin position="124"/>
        <end position="142"/>
    </location>
</feature>
<feature type="transmembrane region" description="Helical" evidence="1">
    <location>
        <begin position="97"/>
        <end position="118"/>
    </location>
</feature>
<keyword evidence="1" id="KW-0812">Transmembrane</keyword>
<dbReference type="KEGG" id="dfc:DFI_18955"/>
<feature type="transmembrane region" description="Helical" evidence="1">
    <location>
        <begin position="43"/>
        <end position="60"/>
    </location>
</feature>
<evidence type="ECO:0000313" key="2">
    <source>
        <dbReference type="EMBL" id="ASN83279.1"/>
    </source>
</evidence>
<reference evidence="2 3" key="1">
    <citation type="submission" date="2017-05" db="EMBL/GenBank/DDBJ databases">
        <title>The complete genome sequence of Deinococcus ficus isolated from the rhizosphere of the Ficus religiosa L. in Taiwan.</title>
        <authorList>
            <person name="Wu K.-M."/>
            <person name="Liao T.-L."/>
            <person name="Liu Y.-M."/>
            <person name="Young C.-C."/>
            <person name="Tsai S.-F."/>
        </authorList>
    </citation>
    <scope>NUCLEOTIDE SEQUENCE [LARGE SCALE GENOMIC DNA]</scope>
    <source>
        <strain evidence="2 3">CC-FR2-10</strain>
        <plasmid evidence="3">pdfi3</plasmid>
    </source>
</reference>
<dbReference type="EMBL" id="CP021084">
    <property type="protein sequence ID" value="ASN83279.1"/>
    <property type="molecule type" value="Genomic_DNA"/>
</dbReference>
<sequence>MLGTALFVMIVWMFLTPVFGWWSVAIAAALALLIVFGRYGGNGVKAALVLVSIPVMFGLYKIISPVLWPVLMIMVGAYGLHYLVGTMKLMAHRPVKQAFWVLVVRVAPLLILWAALQILFSPPVVTLALLAGGIFALSHVPVNPHKHFRFF</sequence>
<gene>
    <name evidence="2" type="ORF">DFI_18955</name>
</gene>
<keyword evidence="1" id="KW-1133">Transmembrane helix</keyword>
<evidence type="ECO:0000256" key="1">
    <source>
        <dbReference type="SAM" id="Phobius"/>
    </source>
</evidence>
<protein>
    <submittedName>
        <fullName evidence="2">Uncharacterized protein</fullName>
    </submittedName>
</protein>
<name>A0A221T306_9DEIO</name>
<evidence type="ECO:0000313" key="3">
    <source>
        <dbReference type="Proteomes" id="UP000259030"/>
    </source>
</evidence>
<feature type="transmembrane region" description="Helical" evidence="1">
    <location>
        <begin position="66"/>
        <end position="85"/>
    </location>
</feature>